<dbReference type="Gene3D" id="1.20.5.4130">
    <property type="match status" value="1"/>
</dbReference>
<dbReference type="PANTHER" id="PTHR19338">
    <property type="entry name" value="TRANSLOCASE OF INNER MITOCHONDRIAL MEMBRANE 13 HOMOLOG"/>
    <property type="match status" value="1"/>
</dbReference>
<dbReference type="AlphaFoldDB" id="A0AAW2Y8D8"/>
<evidence type="ECO:0000256" key="2">
    <source>
        <dbReference type="ARBA" id="ARBA00022614"/>
    </source>
</evidence>
<comment type="similarity">
    <text evidence="1">Belongs to the disease resistance NB-LRR family.</text>
</comment>
<evidence type="ECO:0000256" key="4">
    <source>
        <dbReference type="ARBA" id="ARBA00022741"/>
    </source>
</evidence>
<dbReference type="PANTHER" id="PTHR19338:SF73">
    <property type="entry name" value="DISEASE RESISTANCE PROTEIN RGA2-LIKE"/>
    <property type="match status" value="1"/>
</dbReference>
<proteinExistence type="inferred from homology"/>
<keyword evidence="2" id="KW-0433">Leucine-rich repeat</keyword>
<accession>A0AAW2Y8D8</accession>
<gene>
    <name evidence="8" type="ORF">Slati_0091000</name>
</gene>
<dbReference type="EMBL" id="JACGWN010000001">
    <property type="protein sequence ID" value="KAL0462034.1"/>
    <property type="molecule type" value="Genomic_DNA"/>
</dbReference>
<evidence type="ECO:0000256" key="6">
    <source>
        <dbReference type="ARBA" id="ARBA00022840"/>
    </source>
</evidence>
<keyword evidence="4" id="KW-0547">Nucleotide-binding</keyword>
<evidence type="ECO:0000313" key="8">
    <source>
        <dbReference type="EMBL" id="KAL0462034.1"/>
    </source>
</evidence>
<evidence type="ECO:0000259" key="7">
    <source>
        <dbReference type="Pfam" id="PF18052"/>
    </source>
</evidence>
<sequence>MAESVIDSAVQVLVQKLIAVASEEIGLILGVKEELATLKDSFTRIQAFLNDASKRQVEEEAAKLWLKDLESIAYEAENLLDEFNYEIVRRKVEIKNQMKRKLKTVNDTAVGYLIPSRVANSATFVPPVTETDSVTVDPIVVGREKDVSMIVDMLVNPNESCFSCSHRWDGRTWKDNFRSINLQ</sequence>
<dbReference type="CDD" id="cd14798">
    <property type="entry name" value="RX-CC_like"/>
    <property type="match status" value="1"/>
</dbReference>
<comment type="caution">
    <text evidence="8">The sequence shown here is derived from an EMBL/GenBank/DDBJ whole genome shotgun (WGS) entry which is preliminary data.</text>
</comment>
<reference evidence="8" key="2">
    <citation type="journal article" date="2024" name="Plant">
        <title>Genomic evolution and insights into agronomic trait innovations of Sesamum species.</title>
        <authorList>
            <person name="Miao H."/>
            <person name="Wang L."/>
            <person name="Qu L."/>
            <person name="Liu H."/>
            <person name="Sun Y."/>
            <person name="Le M."/>
            <person name="Wang Q."/>
            <person name="Wei S."/>
            <person name="Zheng Y."/>
            <person name="Lin W."/>
            <person name="Duan Y."/>
            <person name="Cao H."/>
            <person name="Xiong S."/>
            <person name="Wang X."/>
            <person name="Wei L."/>
            <person name="Li C."/>
            <person name="Ma Q."/>
            <person name="Ju M."/>
            <person name="Zhao R."/>
            <person name="Li G."/>
            <person name="Mu C."/>
            <person name="Tian Q."/>
            <person name="Mei H."/>
            <person name="Zhang T."/>
            <person name="Gao T."/>
            <person name="Zhang H."/>
        </authorList>
    </citation>
    <scope>NUCLEOTIDE SEQUENCE</scope>
    <source>
        <strain evidence="8">KEN1</strain>
    </source>
</reference>
<evidence type="ECO:0000256" key="1">
    <source>
        <dbReference type="ARBA" id="ARBA00008894"/>
    </source>
</evidence>
<protein>
    <submittedName>
        <fullName evidence="8">Disease resistance protein RGA2</fullName>
    </submittedName>
</protein>
<dbReference type="GO" id="GO:0005524">
    <property type="term" value="F:ATP binding"/>
    <property type="evidence" value="ECO:0007669"/>
    <property type="project" value="UniProtKB-KW"/>
</dbReference>
<organism evidence="8">
    <name type="scientific">Sesamum latifolium</name>
    <dbReference type="NCBI Taxonomy" id="2727402"/>
    <lineage>
        <taxon>Eukaryota</taxon>
        <taxon>Viridiplantae</taxon>
        <taxon>Streptophyta</taxon>
        <taxon>Embryophyta</taxon>
        <taxon>Tracheophyta</taxon>
        <taxon>Spermatophyta</taxon>
        <taxon>Magnoliopsida</taxon>
        <taxon>eudicotyledons</taxon>
        <taxon>Gunneridae</taxon>
        <taxon>Pentapetalae</taxon>
        <taxon>asterids</taxon>
        <taxon>lamiids</taxon>
        <taxon>Lamiales</taxon>
        <taxon>Pedaliaceae</taxon>
        <taxon>Sesamum</taxon>
    </lineage>
</organism>
<dbReference type="GO" id="GO:0006952">
    <property type="term" value="P:defense response"/>
    <property type="evidence" value="ECO:0007669"/>
    <property type="project" value="UniProtKB-KW"/>
</dbReference>
<name>A0AAW2Y8D8_9LAMI</name>
<evidence type="ECO:0000256" key="3">
    <source>
        <dbReference type="ARBA" id="ARBA00022737"/>
    </source>
</evidence>
<dbReference type="Pfam" id="PF18052">
    <property type="entry name" value="Rx_N"/>
    <property type="match status" value="1"/>
</dbReference>
<keyword evidence="6" id="KW-0067">ATP-binding</keyword>
<dbReference type="InterPro" id="IPR041118">
    <property type="entry name" value="Rx_N"/>
</dbReference>
<evidence type="ECO:0000256" key="5">
    <source>
        <dbReference type="ARBA" id="ARBA00022821"/>
    </source>
</evidence>
<dbReference type="InterPro" id="IPR038005">
    <property type="entry name" value="RX-like_CC"/>
</dbReference>
<feature type="domain" description="Disease resistance N-terminal" evidence="7">
    <location>
        <begin position="9"/>
        <end position="100"/>
    </location>
</feature>
<keyword evidence="3" id="KW-0677">Repeat</keyword>
<keyword evidence="5" id="KW-0611">Plant defense</keyword>
<reference evidence="8" key="1">
    <citation type="submission" date="2020-06" db="EMBL/GenBank/DDBJ databases">
        <authorList>
            <person name="Li T."/>
            <person name="Hu X."/>
            <person name="Zhang T."/>
            <person name="Song X."/>
            <person name="Zhang H."/>
            <person name="Dai N."/>
            <person name="Sheng W."/>
            <person name="Hou X."/>
            <person name="Wei L."/>
        </authorList>
    </citation>
    <scope>NUCLEOTIDE SEQUENCE</scope>
    <source>
        <strain evidence="8">KEN1</strain>
        <tissue evidence="8">Leaf</tissue>
    </source>
</reference>